<dbReference type="AlphaFoldDB" id="A0A917ATX0"/>
<dbReference type="Proteomes" id="UP000605259">
    <property type="component" value="Unassembled WGS sequence"/>
</dbReference>
<evidence type="ECO:0000313" key="3">
    <source>
        <dbReference type="Proteomes" id="UP000605259"/>
    </source>
</evidence>
<dbReference type="EMBL" id="BMFK01000002">
    <property type="protein sequence ID" value="GGE74337.1"/>
    <property type="molecule type" value="Genomic_DNA"/>
</dbReference>
<proteinExistence type="predicted"/>
<comment type="caution">
    <text evidence="2">The sequence shown here is derived from an EMBL/GenBank/DDBJ whole genome shotgun (WGS) entry which is preliminary data.</text>
</comment>
<sequence>MFYVKAMIFMRFIVVYVAFLVCIALTVLRHMLHHYQTISSIPGWAIGLGLLGLTIIVVIGLIWINRGTESYEKQHPA</sequence>
<keyword evidence="1" id="KW-1133">Transmembrane helix</keyword>
<keyword evidence="3" id="KW-1185">Reference proteome</keyword>
<evidence type="ECO:0000313" key="2">
    <source>
        <dbReference type="EMBL" id="GGE74337.1"/>
    </source>
</evidence>
<evidence type="ECO:0000256" key="1">
    <source>
        <dbReference type="SAM" id="Phobius"/>
    </source>
</evidence>
<protein>
    <submittedName>
        <fullName evidence="2">Uncharacterized protein</fullName>
    </submittedName>
</protein>
<feature type="transmembrane region" description="Helical" evidence="1">
    <location>
        <begin position="44"/>
        <end position="64"/>
    </location>
</feature>
<keyword evidence="1" id="KW-0812">Transmembrane</keyword>
<accession>A0A917ATX0</accession>
<reference evidence="2" key="1">
    <citation type="journal article" date="2014" name="Int. J. Syst. Evol. Microbiol.">
        <title>Complete genome sequence of Corynebacterium casei LMG S-19264T (=DSM 44701T), isolated from a smear-ripened cheese.</title>
        <authorList>
            <consortium name="US DOE Joint Genome Institute (JGI-PGF)"/>
            <person name="Walter F."/>
            <person name="Albersmeier A."/>
            <person name="Kalinowski J."/>
            <person name="Ruckert C."/>
        </authorList>
    </citation>
    <scope>NUCLEOTIDE SEQUENCE</scope>
    <source>
        <strain evidence="2">CGMCC 1.12698</strain>
    </source>
</reference>
<gene>
    <name evidence="2" type="ORF">GCM10007140_25200</name>
</gene>
<reference evidence="2" key="2">
    <citation type="submission" date="2020-09" db="EMBL/GenBank/DDBJ databases">
        <authorList>
            <person name="Sun Q."/>
            <person name="Zhou Y."/>
        </authorList>
    </citation>
    <scope>NUCLEOTIDE SEQUENCE</scope>
    <source>
        <strain evidence="2">CGMCC 1.12698</strain>
    </source>
</reference>
<keyword evidence="1" id="KW-0472">Membrane</keyword>
<organism evidence="2 3">
    <name type="scientific">Priestia taiwanensis</name>
    <dbReference type="NCBI Taxonomy" id="1347902"/>
    <lineage>
        <taxon>Bacteria</taxon>
        <taxon>Bacillati</taxon>
        <taxon>Bacillota</taxon>
        <taxon>Bacilli</taxon>
        <taxon>Bacillales</taxon>
        <taxon>Bacillaceae</taxon>
        <taxon>Priestia</taxon>
    </lineage>
</organism>
<feature type="transmembrane region" description="Helical" evidence="1">
    <location>
        <begin position="12"/>
        <end position="32"/>
    </location>
</feature>
<dbReference type="RefSeq" id="WP_188388846.1">
    <property type="nucleotide sequence ID" value="NZ_BMFK01000002.1"/>
</dbReference>
<name>A0A917ATX0_9BACI</name>